<protein>
    <submittedName>
        <fullName evidence="1">Uncharacterized protein</fullName>
    </submittedName>
</protein>
<dbReference type="AlphaFoldDB" id="A0A1R2CDS3"/>
<dbReference type="Proteomes" id="UP000187209">
    <property type="component" value="Unassembled WGS sequence"/>
</dbReference>
<comment type="caution">
    <text evidence="1">The sequence shown here is derived from an EMBL/GenBank/DDBJ whole genome shotgun (WGS) entry which is preliminary data.</text>
</comment>
<keyword evidence="2" id="KW-1185">Reference proteome</keyword>
<reference evidence="1 2" key="1">
    <citation type="submission" date="2016-11" db="EMBL/GenBank/DDBJ databases">
        <title>The macronuclear genome of Stentor coeruleus: a giant cell with tiny introns.</title>
        <authorList>
            <person name="Slabodnick M."/>
            <person name="Ruby J.G."/>
            <person name="Reiff S.B."/>
            <person name="Swart E.C."/>
            <person name="Gosai S."/>
            <person name="Prabakaran S."/>
            <person name="Witkowska E."/>
            <person name="Larue G.E."/>
            <person name="Fisher S."/>
            <person name="Freeman R.M."/>
            <person name="Gunawardena J."/>
            <person name="Chu W."/>
            <person name="Stover N.A."/>
            <person name="Gregory B.D."/>
            <person name="Nowacki M."/>
            <person name="Derisi J."/>
            <person name="Roy S.W."/>
            <person name="Marshall W.F."/>
            <person name="Sood P."/>
        </authorList>
    </citation>
    <scope>NUCLEOTIDE SEQUENCE [LARGE SCALE GENOMIC DNA]</scope>
    <source>
        <strain evidence="1">WM001</strain>
    </source>
</reference>
<evidence type="ECO:0000313" key="1">
    <source>
        <dbReference type="EMBL" id="OMJ87159.1"/>
    </source>
</evidence>
<proteinExistence type="predicted"/>
<name>A0A1R2CDS3_9CILI</name>
<organism evidence="1 2">
    <name type="scientific">Stentor coeruleus</name>
    <dbReference type="NCBI Taxonomy" id="5963"/>
    <lineage>
        <taxon>Eukaryota</taxon>
        <taxon>Sar</taxon>
        <taxon>Alveolata</taxon>
        <taxon>Ciliophora</taxon>
        <taxon>Postciliodesmatophora</taxon>
        <taxon>Heterotrichea</taxon>
        <taxon>Heterotrichida</taxon>
        <taxon>Stentoridae</taxon>
        <taxon>Stentor</taxon>
    </lineage>
</organism>
<evidence type="ECO:0000313" key="2">
    <source>
        <dbReference type="Proteomes" id="UP000187209"/>
    </source>
</evidence>
<gene>
    <name evidence="1" type="ORF">SteCoe_11158</name>
</gene>
<dbReference type="EMBL" id="MPUH01000184">
    <property type="protein sequence ID" value="OMJ87159.1"/>
    <property type="molecule type" value="Genomic_DNA"/>
</dbReference>
<sequence>MNERQPNATFSDFKKALKEYKAVISQAKSMQSLKNYHSKYRKHVKEQVRKTQEKNCNKINSLLVSKAKPVQTFKLFPFLFTLKSGKWPIRIPTTLYVDGLVKFLAKGRKKFKTFAGSEIYEIFLNDIPNFNDCPVCIFKPCQGKMQFFYNKNEVTNFIYQPNGPFGIYQYFVRPSKGKPSILIAHGKNGSTIKSYMIQNKDYKGISEHHLPDVGIVSRNSYNSGSNLISPTKCSFLSVSPEETGIQANTSCGILGRNQSQVLFKQNRSNISPQILSRIKSLDAKSCKIKPKGSKNDFDESNYIVNPHKPNSISVYSIKVPIPDIDRITKSLFLTLSKEYKKKYDKDLDEFKASFIKDSNLGWLLLKIKGIKCLQDAQDLTPNDSDSECSSSVSVEAKPRFSIKAAAFPIMFMQKKRNKKVSVNHIRVRSISKIKAKNSFQLLQPKTSLESLKNSTIDLSGLVERYENLKIKSKAIYKSE</sequence>
<accession>A0A1R2CDS3</accession>